<organism evidence="7 8">
    <name type="scientific">Trema orientale</name>
    <name type="common">Charcoal tree</name>
    <name type="synonym">Celtis orientalis</name>
    <dbReference type="NCBI Taxonomy" id="63057"/>
    <lineage>
        <taxon>Eukaryota</taxon>
        <taxon>Viridiplantae</taxon>
        <taxon>Streptophyta</taxon>
        <taxon>Embryophyta</taxon>
        <taxon>Tracheophyta</taxon>
        <taxon>Spermatophyta</taxon>
        <taxon>Magnoliopsida</taxon>
        <taxon>eudicotyledons</taxon>
        <taxon>Gunneridae</taxon>
        <taxon>Pentapetalae</taxon>
        <taxon>rosids</taxon>
        <taxon>fabids</taxon>
        <taxon>Rosales</taxon>
        <taxon>Cannabaceae</taxon>
        <taxon>Trema</taxon>
    </lineage>
</organism>
<dbReference type="InterPro" id="IPR015300">
    <property type="entry name" value="DNA-bd_pseudobarrel_sf"/>
</dbReference>
<feature type="domain" description="TF-B3" evidence="6">
    <location>
        <begin position="1"/>
        <end position="54"/>
    </location>
</feature>
<dbReference type="InterPro" id="IPR003340">
    <property type="entry name" value="B3_DNA-bd"/>
</dbReference>
<keyword evidence="8" id="KW-1185">Reference proteome</keyword>
<evidence type="ECO:0000256" key="3">
    <source>
        <dbReference type="ARBA" id="ARBA00023125"/>
    </source>
</evidence>
<dbReference type="PROSITE" id="PS50863">
    <property type="entry name" value="B3"/>
    <property type="match status" value="1"/>
</dbReference>
<comment type="subcellular location">
    <subcellularLocation>
        <location evidence="1">Nucleus</location>
    </subcellularLocation>
</comment>
<evidence type="ECO:0000256" key="5">
    <source>
        <dbReference type="ARBA" id="ARBA00023242"/>
    </source>
</evidence>
<name>A0A2P5BV04_TREOI</name>
<dbReference type="InParanoid" id="A0A2P5BV04"/>
<proteinExistence type="predicted"/>
<sequence length="77" mass="8692">MNLNDKVLPKSAGLYSGWSIFALENNLDVGDLCIFELVTRTEKISFRVFIVRLADYAYHQLSSSDSDDDVDVEKTDS</sequence>
<dbReference type="Gene3D" id="2.40.330.10">
    <property type="entry name" value="DNA-binding pseudobarrel domain"/>
    <property type="match status" value="1"/>
</dbReference>
<dbReference type="OrthoDB" id="623918at2759"/>
<evidence type="ECO:0000259" key="6">
    <source>
        <dbReference type="PROSITE" id="PS50863"/>
    </source>
</evidence>
<dbReference type="SUPFAM" id="SSF101936">
    <property type="entry name" value="DNA-binding pseudobarrel domain"/>
    <property type="match status" value="1"/>
</dbReference>
<dbReference type="GO" id="GO:0003677">
    <property type="term" value="F:DNA binding"/>
    <property type="evidence" value="ECO:0007669"/>
    <property type="project" value="UniProtKB-KW"/>
</dbReference>
<reference evidence="8" key="1">
    <citation type="submission" date="2016-06" db="EMBL/GenBank/DDBJ databases">
        <title>Parallel loss of symbiosis genes in relatives of nitrogen-fixing non-legume Parasponia.</title>
        <authorList>
            <person name="Van Velzen R."/>
            <person name="Holmer R."/>
            <person name="Bu F."/>
            <person name="Rutten L."/>
            <person name="Van Zeijl A."/>
            <person name="Liu W."/>
            <person name="Santuari L."/>
            <person name="Cao Q."/>
            <person name="Sharma T."/>
            <person name="Shen D."/>
            <person name="Roswanjaya Y."/>
            <person name="Wardhani T."/>
            <person name="Kalhor M.S."/>
            <person name="Jansen J."/>
            <person name="Van den Hoogen J."/>
            <person name="Gungor B."/>
            <person name="Hartog M."/>
            <person name="Hontelez J."/>
            <person name="Verver J."/>
            <person name="Yang W.-C."/>
            <person name="Schijlen E."/>
            <person name="Repin R."/>
            <person name="Schilthuizen M."/>
            <person name="Schranz E."/>
            <person name="Heidstra R."/>
            <person name="Miyata K."/>
            <person name="Fedorova E."/>
            <person name="Kohlen W."/>
            <person name="Bisseling T."/>
            <person name="Smit S."/>
            <person name="Geurts R."/>
        </authorList>
    </citation>
    <scope>NUCLEOTIDE SEQUENCE [LARGE SCALE GENOMIC DNA]</scope>
    <source>
        <strain evidence="8">cv. RG33-2</strain>
    </source>
</reference>
<evidence type="ECO:0000256" key="4">
    <source>
        <dbReference type="ARBA" id="ARBA00023163"/>
    </source>
</evidence>
<dbReference type="Proteomes" id="UP000237000">
    <property type="component" value="Unassembled WGS sequence"/>
</dbReference>
<keyword evidence="2" id="KW-0805">Transcription regulation</keyword>
<protein>
    <submittedName>
        <fullName evidence="7">B3 DNA binding domain containing protein</fullName>
    </submittedName>
</protein>
<evidence type="ECO:0000256" key="1">
    <source>
        <dbReference type="ARBA" id="ARBA00004123"/>
    </source>
</evidence>
<comment type="caution">
    <text evidence="7">The sequence shown here is derived from an EMBL/GenBank/DDBJ whole genome shotgun (WGS) entry which is preliminary data.</text>
</comment>
<keyword evidence="3" id="KW-0238">DNA-binding</keyword>
<evidence type="ECO:0000313" key="7">
    <source>
        <dbReference type="EMBL" id="PON52618.1"/>
    </source>
</evidence>
<dbReference type="EMBL" id="JXTC01000455">
    <property type="protein sequence ID" value="PON52618.1"/>
    <property type="molecule type" value="Genomic_DNA"/>
</dbReference>
<dbReference type="GO" id="GO:0005634">
    <property type="term" value="C:nucleus"/>
    <property type="evidence" value="ECO:0007669"/>
    <property type="project" value="UniProtKB-SubCell"/>
</dbReference>
<keyword evidence="4" id="KW-0804">Transcription</keyword>
<evidence type="ECO:0000256" key="2">
    <source>
        <dbReference type="ARBA" id="ARBA00023015"/>
    </source>
</evidence>
<dbReference type="AlphaFoldDB" id="A0A2P5BV04"/>
<keyword evidence="5" id="KW-0539">Nucleus</keyword>
<gene>
    <name evidence="7" type="ORF">TorRG33x02_307930</name>
</gene>
<evidence type="ECO:0000313" key="8">
    <source>
        <dbReference type="Proteomes" id="UP000237000"/>
    </source>
</evidence>
<accession>A0A2P5BV04</accession>